<protein>
    <submittedName>
        <fullName evidence="9">FAD-dependent oxidoreductase</fullName>
    </submittedName>
</protein>
<reference evidence="9 10" key="1">
    <citation type="submission" date="2018-10" db="EMBL/GenBank/DDBJ databases">
        <authorList>
            <person name="Chen W.-M."/>
        </authorList>
    </citation>
    <scope>NUCLEOTIDE SEQUENCE [LARGE SCALE GENOMIC DNA]</scope>
    <source>
        <strain evidence="9 10">H-5</strain>
    </source>
</reference>
<dbReference type="InterPro" id="IPR036188">
    <property type="entry name" value="FAD/NAD-bd_sf"/>
</dbReference>
<evidence type="ECO:0000256" key="2">
    <source>
        <dbReference type="ARBA" id="ARBA00004749"/>
    </source>
</evidence>
<evidence type="ECO:0000256" key="6">
    <source>
        <dbReference type="ARBA" id="ARBA00023002"/>
    </source>
</evidence>
<dbReference type="UniPathway" id="UPA00232"/>
<dbReference type="AlphaFoldDB" id="A0A3N0V3T5"/>
<dbReference type="InterPro" id="IPR051205">
    <property type="entry name" value="UbiH/COQ6_monooxygenase"/>
</dbReference>
<proteinExistence type="inferred from homology"/>
<evidence type="ECO:0000313" key="9">
    <source>
        <dbReference type="EMBL" id="ROH87242.1"/>
    </source>
</evidence>
<comment type="caution">
    <text evidence="9">The sequence shown here is derived from an EMBL/GenBank/DDBJ whole genome shotgun (WGS) entry which is preliminary data.</text>
</comment>
<dbReference type="Pfam" id="PF01494">
    <property type="entry name" value="FAD_binding_3"/>
    <property type="match status" value="1"/>
</dbReference>
<dbReference type="InterPro" id="IPR018168">
    <property type="entry name" value="Ubi_Hdrlase_CS"/>
</dbReference>
<gene>
    <name evidence="9" type="ORF">ED236_06125</name>
</gene>
<feature type="domain" description="FAD-binding" evidence="8">
    <location>
        <begin position="12"/>
        <end position="342"/>
    </location>
</feature>
<dbReference type="PROSITE" id="PS01304">
    <property type="entry name" value="UBIH"/>
    <property type="match status" value="1"/>
</dbReference>
<keyword evidence="6" id="KW-0560">Oxidoreductase</keyword>
<evidence type="ECO:0000256" key="4">
    <source>
        <dbReference type="ARBA" id="ARBA00022630"/>
    </source>
</evidence>
<keyword evidence="4" id="KW-0285">Flavoprotein</keyword>
<dbReference type="GO" id="GO:0016705">
    <property type="term" value="F:oxidoreductase activity, acting on paired donors, with incorporation or reduction of molecular oxygen"/>
    <property type="evidence" value="ECO:0007669"/>
    <property type="project" value="InterPro"/>
</dbReference>
<keyword evidence="7" id="KW-0503">Monooxygenase</keyword>
<evidence type="ECO:0000256" key="3">
    <source>
        <dbReference type="ARBA" id="ARBA00005349"/>
    </source>
</evidence>
<dbReference type="GO" id="GO:0006744">
    <property type="term" value="P:ubiquinone biosynthetic process"/>
    <property type="evidence" value="ECO:0007669"/>
    <property type="project" value="UniProtKB-UniPathway"/>
</dbReference>
<dbReference type="PRINTS" id="PR00420">
    <property type="entry name" value="RNGMNOXGNASE"/>
</dbReference>
<keyword evidence="10" id="KW-1185">Reference proteome</keyword>
<evidence type="ECO:0000256" key="5">
    <source>
        <dbReference type="ARBA" id="ARBA00022827"/>
    </source>
</evidence>
<dbReference type="SUPFAM" id="SSF51905">
    <property type="entry name" value="FAD/NAD(P)-binding domain"/>
    <property type="match status" value="1"/>
</dbReference>
<name>A0A3N0V3T5_9PROT</name>
<dbReference type="PANTHER" id="PTHR43876:SF7">
    <property type="entry name" value="UBIQUINONE BIOSYNTHESIS MONOOXYGENASE COQ6, MITOCHONDRIAL"/>
    <property type="match status" value="1"/>
</dbReference>
<comment type="similarity">
    <text evidence="3">Belongs to the UbiH/COQ6 family.</text>
</comment>
<evidence type="ECO:0000256" key="1">
    <source>
        <dbReference type="ARBA" id="ARBA00001974"/>
    </source>
</evidence>
<dbReference type="GO" id="GO:0071949">
    <property type="term" value="F:FAD binding"/>
    <property type="evidence" value="ECO:0007669"/>
    <property type="project" value="InterPro"/>
</dbReference>
<dbReference type="GO" id="GO:0004497">
    <property type="term" value="F:monooxygenase activity"/>
    <property type="evidence" value="ECO:0007669"/>
    <property type="project" value="UniProtKB-KW"/>
</dbReference>
<comment type="cofactor">
    <cofactor evidence="1">
        <name>FAD</name>
        <dbReference type="ChEBI" id="CHEBI:57692"/>
    </cofactor>
</comment>
<sequence>MTRSTTDIPHHIVIIGGGPVGATLALALQQQGLASTVLESRAQGAAHADQRALALSYGSRLILERLGVWDELAAQATAINTIHISQRGSFGRTLLQASEHDQPALGYVLSYGALSAALDRAIADGDSIAMHYQSEASAILPGPNHAQVSYRQQDADRQLQCTLAVLADGGRSLGDIPGMQREIVEYGHDALVSKVQCELPHDNIAYERFTPAGPMALLPNGARDFSLVWTGKQDEVSQLLQLSDAAFLQQLHANFGDRVGQFLHVGKRLSFPLRLAHLKPVTAPHLVVIGNAAQTMHPVAGQGFNIGLRDAWELASVLGTGAESGSVTMLERYRELRKTDSQGGMRFTDFLVKLFNNNIVGLSSLRAAGLGLLDLVPPAKAHLVEKMSFGGRG</sequence>
<dbReference type="InterPro" id="IPR002938">
    <property type="entry name" value="FAD-bd"/>
</dbReference>
<keyword evidence="5" id="KW-0274">FAD</keyword>
<evidence type="ECO:0000259" key="8">
    <source>
        <dbReference type="Pfam" id="PF01494"/>
    </source>
</evidence>
<organism evidence="9 10">
    <name type="scientific">Pseudomethylobacillus aquaticus</name>
    <dbReference type="NCBI Taxonomy" id="2676064"/>
    <lineage>
        <taxon>Bacteria</taxon>
        <taxon>Pseudomonadati</taxon>
        <taxon>Pseudomonadota</taxon>
        <taxon>Betaproteobacteria</taxon>
        <taxon>Nitrosomonadales</taxon>
        <taxon>Methylophilaceae</taxon>
        <taxon>Pseudomethylobacillus</taxon>
    </lineage>
</organism>
<evidence type="ECO:0000256" key="7">
    <source>
        <dbReference type="ARBA" id="ARBA00023033"/>
    </source>
</evidence>
<accession>A0A3N0V3T5</accession>
<dbReference type="PANTHER" id="PTHR43876">
    <property type="entry name" value="UBIQUINONE BIOSYNTHESIS MONOOXYGENASE COQ6, MITOCHONDRIAL"/>
    <property type="match status" value="1"/>
</dbReference>
<dbReference type="InterPro" id="IPR010971">
    <property type="entry name" value="UbiH/COQ6"/>
</dbReference>
<dbReference type="EMBL" id="RJVP01000002">
    <property type="protein sequence ID" value="ROH87242.1"/>
    <property type="molecule type" value="Genomic_DNA"/>
</dbReference>
<dbReference type="Gene3D" id="3.50.50.60">
    <property type="entry name" value="FAD/NAD(P)-binding domain"/>
    <property type="match status" value="2"/>
</dbReference>
<dbReference type="NCBIfam" id="TIGR01988">
    <property type="entry name" value="Ubi-OHases"/>
    <property type="match status" value="1"/>
</dbReference>
<comment type="pathway">
    <text evidence="2">Cofactor biosynthesis; ubiquinone biosynthesis.</text>
</comment>
<dbReference type="RefSeq" id="WP_123237043.1">
    <property type="nucleotide sequence ID" value="NZ_RJVP01000002.1"/>
</dbReference>
<dbReference type="Proteomes" id="UP000275137">
    <property type="component" value="Unassembled WGS sequence"/>
</dbReference>
<evidence type="ECO:0000313" key="10">
    <source>
        <dbReference type="Proteomes" id="UP000275137"/>
    </source>
</evidence>